<dbReference type="InterPro" id="IPR002589">
    <property type="entry name" value="Macro_dom"/>
</dbReference>
<keyword evidence="3" id="KW-1185">Reference proteome</keyword>
<dbReference type="CDD" id="cd02908">
    <property type="entry name" value="Macro_OAADPr_deacetylase"/>
    <property type="match status" value="1"/>
</dbReference>
<dbReference type="Pfam" id="PF01661">
    <property type="entry name" value="Macro"/>
    <property type="match status" value="1"/>
</dbReference>
<dbReference type="PROSITE" id="PS51154">
    <property type="entry name" value="MACRO"/>
    <property type="match status" value="1"/>
</dbReference>
<dbReference type="Proteomes" id="UP001595379">
    <property type="component" value="Unassembled WGS sequence"/>
</dbReference>
<evidence type="ECO:0000259" key="1">
    <source>
        <dbReference type="PROSITE" id="PS51154"/>
    </source>
</evidence>
<proteinExistence type="predicted"/>
<keyword evidence="2" id="KW-0378">Hydrolase</keyword>
<gene>
    <name evidence="2" type="ORF">ACFOOR_04050</name>
</gene>
<dbReference type="InterPro" id="IPR043472">
    <property type="entry name" value="Macro_dom-like"/>
</dbReference>
<dbReference type="GO" id="GO:0061463">
    <property type="term" value="F:O-acetyl-ADP-ribose deacetylase activity"/>
    <property type="evidence" value="ECO:0007669"/>
    <property type="project" value="UniProtKB-EC"/>
</dbReference>
<dbReference type="EC" id="3.1.1.106" evidence="2"/>
<dbReference type="SMART" id="SM00506">
    <property type="entry name" value="A1pp"/>
    <property type="match status" value="1"/>
</dbReference>
<dbReference type="RefSeq" id="WP_343165098.1">
    <property type="nucleotide sequence ID" value="NZ_JBHRSV010000002.1"/>
</dbReference>
<dbReference type="SUPFAM" id="SSF52949">
    <property type="entry name" value="Macro domain-like"/>
    <property type="match status" value="1"/>
</dbReference>
<reference evidence="3" key="1">
    <citation type="journal article" date="2019" name="Int. J. Syst. Evol. Microbiol.">
        <title>The Global Catalogue of Microorganisms (GCM) 10K type strain sequencing project: providing services to taxonomists for standard genome sequencing and annotation.</title>
        <authorList>
            <consortium name="The Broad Institute Genomics Platform"/>
            <consortium name="The Broad Institute Genome Sequencing Center for Infectious Disease"/>
            <person name="Wu L."/>
            <person name="Ma J."/>
        </authorList>
    </citation>
    <scope>NUCLEOTIDE SEQUENCE [LARGE SCALE GENOMIC DNA]</scope>
    <source>
        <strain evidence="3">KCTC 52487</strain>
    </source>
</reference>
<evidence type="ECO:0000313" key="2">
    <source>
        <dbReference type="EMBL" id="MFC2925271.1"/>
    </source>
</evidence>
<dbReference type="EMBL" id="JBHRSV010000002">
    <property type="protein sequence ID" value="MFC2925271.1"/>
    <property type="molecule type" value="Genomic_DNA"/>
</dbReference>
<protein>
    <submittedName>
        <fullName evidence="2">O-acetyl-ADP-ribose deacetylase</fullName>
        <ecNumber evidence="2">3.1.1.106</ecNumber>
    </submittedName>
</protein>
<dbReference type="PANTHER" id="PTHR11106:SF27">
    <property type="entry name" value="MACRO DOMAIN-CONTAINING PROTEIN"/>
    <property type="match status" value="1"/>
</dbReference>
<sequence>MSAELRIFPGSIVDLDVDAIVNAANRSLLGGGGVDGVIHRAAGPCLKEECRALGGCETGAAKITGGHGLKARFVIHTVGPVWKGGDSGEAELLAACYVNSLRLAEENRLRSIAFPAISTGAYGYPVEEAARIAVESVRSVAETLTHVEDIVFACMGSRSVRAHEAALKAR</sequence>
<evidence type="ECO:0000313" key="3">
    <source>
        <dbReference type="Proteomes" id="UP001595379"/>
    </source>
</evidence>
<dbReference type="Gene3D" id="3.40.220.10">
    <property type="entry name" value="Leucine Aminopeptidase, subunit E, domain 1"/>
    <property type="match status" value="1"/>
</dbReference>
<feature type="domain" description="Macro" evidence="1">
    <location>
        <begin position="1"/>
        <end position="170"/>
    </location>
</feature>
<accession>A0ABV6ZV60</accession>
<name>A0ABV6ZV60_9PROT</name>
<organism evidence="2 3">
    <name type="scientific">Hyphobacterium vulgare</name>
    <dbReference type="NCBI Taxonomy" id="1736751"/>
    <lineage>
        <taxon>Bacteria</taxon>
        <taxon>Pseudomonadati</taxon>
        <taxon>Pseudomonadota</taxon>
        <taxon>Alphaproteobacteria</taxon>
        <taxon>Maricaulales</taxon>
        <taxon>Maricaulaceae</taxon>
        <taxon>Hyphobacterium</taxon>
    </lineage>
</organism>
<dbReference type="NCBIfam" id="NF001664">
    <property type="entry name" value="PRK00431.1-6"/>
    <property type="match status" value="1"/>
</dbReference>
<comment type="caution">
    <text evidence="2">The sequence shown here is derived from an EMBL/GenBank/DDBJ whole genome shotgun (WGS) entry which is preliminary data.</text>
</comment>
<dbReference type="PANTHER" id="PTHR11106">
    <property type="entry name" value="GANGLIOSIDE INDUCED DIFFERENTIATION ASSOCIATED PROTEIN 2-RELATED"/>
    <property type="match status" value="1"/>
</dbReference>